<dbReference type="AlphaFoldDB" id="A0A0R3N854"/>
<proteinExistence type="inferred from homology"/>
<evidence type="ECO:0000256" key="2">
    <source>
        <dbReference type="ARBA" id="ARBA00005381"/>
    </source>
</evidence>
<sequence>MRIRRSTRDRVVIAAIALVCAAASVSPAARPIRGLSIDILTALRWEVFGRRQDPAASAAVVVAMDEESLRTAPFKDAPMLTWTGEIGRVLTATLEGGAKVAGFDVVIPKSIEQSEIPFGEGTLGEKVRGFDRDFLRALARATANGKVVLGEVLGGNQPVGPSPGQRVAVRQQQNIRPLNDHVDSDDILRRMPLSFTINGSRVPSMAVELASRALGAAPEFDERGRLTLAGYRVPGRVPNTMTLNFEGGADDIPTFSFADLRACAVKNDKDYFRRWFGGKVVIFGTVLDIEDRRFTSKRFATGIEGARTPRCTAESTPVTAGFKKSTIAGVYVHATAVNNLVGRNGVVEPGPLPRLLIATLIAALAAAAAWVFRPVIAFAAWTGMIVLGVAGATVAFNHALALPLVEPILASLTALAATIGFRFVIADKDRRLLQKSFALYLAPHVINRMLSSSKLPELGGETRNVTVFFSDIEGFSLIAEKMSPDGLMELMNEYLSAMTDVIERHGGYVDKYIGDSIVAVFGAPADDPDHAANAARAALDCCTQLAELNASSAVFRDCKLAQRIGINSGEALVGNFGSRRRFNYSVMSDAVNLASRLEGANKFYGTTVIASETTVALAGQAFAWRELDAIRVKGRTQALKIYQLLALSAGLTPSQQTVIANYADGLVHWRAREFAHAAECFGRSADIDRPASLFGARARELVQNPPGDDWDPIRTLQEK</sequence>
<evidence type="ECO:0000256" key="5">
    <source>
        <dbReference type="ARBA" id="ARBA00022989"/>
    </source>
</evidence>
<feature type="transmembrane region" description="Helical" evidence="7">
    <location>
        <begin position="352"/>
        <end position="371"/>
    </location>
</feature>
<dbReference type="SMART" id="SM00044">
    <property type="entry name" value="CYCc"/>
    <property type="match status" value="1"/>
</dbReference>
<dbReference type="Pfam" id="PF00211">
    <property type="entry name" value="Guanylate_cyc"/>
    <property type="match status" value="1"/>
</dbReference>
<organism evidence="9 10">
    <name type="scientific">Bradyrhizobium retamae</name>
    <dbReference type="NCBI Taxonomy" id="1300035"/>
    <lineage>
        <taxon>Bacteria</taxon>
        <taxon>Pseudomonadati</taxon>
        <taxon>Pseudomonadota</taxon>
        <taxon>Alphaproteobacteria</taxon>
        <taxon>Hyphomicrobiales</taxon>
        <taxon>Nitrobacteraceae</taxon>
        <taxon>Bradyrhizobium</taxon>
    </lineage>
</organism>
<dbReference type="Proteomes" id="UP000052023">
    <property type="component" value="Unassembled WGS sequence"/>
</dbReference>
<dbReference type="SUPFAM" id="SSF55073">
    <property type="entry name" value="Nucleotide cyclase"/>
    <property type="match status" value="1"/>
</dbReference>
<keyword evidence="5 7" id="KW-1133">Transmembrane helix</keyword>
<dbReference type="CDD" id="cd07302">
    <property type="entry name" value="CHD"/>
    <property type="match status" value="1"/>
</dbReference>
<dbReference type="FunFam" id="3.30.70.1230:FF:000016">
    <property type="entry name" value="Adenylate/guanylate cyclase domain-containing protein"/>
    <property type="match status" value="1"/>
</dbReference>
<comment type="caution">
    <text evidence="9">The sequence shown here is derived from an EMBL/GenBank/DDBJ whole genome shotgun (WGS) entry which is preliminary data.</text>
</comment>
<evidence type="ECO:0000256" key="7">
    <source>
        <dbReference type="SAM" id="Phobius"/>
    </source>
</evidence>
<evidence type="ECO:0000256" key="1">
    <source>
        <dbReference type="ARBA" id="ARBA00004196"/>
    </source>
</evidence>
<feature type="transmembrane region" description="Helical" evidence="7">
    <location>
        <begin position="408"/>
        <end position="425"/>
    </location>
</feature>
<feature type="domain" description="Guanylate cyclase" evidence="8">
    <location>
        <begin position="466"/>
        <end position="598"/>
    </location>
</feature>
<keyword evidence="3" id="KW-1003">Cell membrane</keyword>
<dbReference type="GO" id="GO:0006171">
    <property type="term" value="P:cAMP biosynthetic process"/>
    <property type="evidence" value="ECO:0007669"/>
    <property type="project" value="TreeGrafter"/>
</dbReference>
<evidence type="ECO:0000259" key="8">
    <source>
        <dbReference type="PROSITE" id="PS50125"/>
    </source>
</evidence>
<dbReference type="PANTHER" id="PTHR43081:SF1">
    <property type="entry name" value="ADENYLATE CYCLASE, TERMINAL-DIFFERENTIATION SPECIFIC"/>
    <property type="match status" value="1"/>
</dbReference>
<comment type="subcellular location">
    <subcellularLocation>
        <location evidence="1">Cell envelope</location>
    </subcellularLocation>
</comment>
<dbReference type="InterPro" id="IPR001054">
    <property type="entry name" value="A/G_cyclase"/>
</dbReference>
<evidence type="ECO:0000256" key="3">
    <source>
        <dbReference type="ARBA" id="ARBA00022475"/>
    </source>
</evidence>
<keyword evidence="4 7" id="KW-0812">Transmembrane</keyword>
<evidence type="ECO:0000256" key="4">
    <source>
        <dbReference type="ARBA" id="ARBA00022692"/>
    </source>
</evidence>
<evidence type="ECO:0000313" key="9">
    <source>
        <dbReference type="EMBL" id="KRR25968.1"/>
    </source>
</evidence>
<evidence type="ECO:0000313" key="10">
    <source>
        <dbReference type="Proteomes" id="UP000052023"/>
    </source>
</evidence>
<dbReference type="EMBL" id="LLYA01000135">
    <property type="protein sequence ID" value="KRR25968.1"/>
    <property type="molecule type" value="Genomic_DNA"/>
</dbReference>
<name>A0A0R3N854_9BRAD</name>
<dbReference type="PANTHER" id="PTHR43081">
    <property type="entry name" value="ADENYLATE CYCLASE, TERMINAL-DIFFERENTIATION SPECIFIC-RELATED"/>
    <property type="match status" value="1"/>
</dbReference>
<dbReference type="InterPro" id="IPR029787">
    <property type="entry name" value="Nucleotide_cyclase"/>
</dbReference>
<feature type="transmembrane region" description="Helical" evidence="7">
    <location>
        <begin position="378"/>
        <end position="396"/>
    </location>
</feature>
<protein>
    <submittedName>
        <fullName evidence="9">Adenylate cyclase</fullName>
    </submittedName>
</protein>
<keyword evidence="6 7" id="KW-0472">Membrane</keyword>
<dbReference type="InterPro" id="IPR050697">
    <property type="entry name" value="Adenylyl/Guanylyl_Cyclase_3/4"/>
</dbReference>
<dbReference type="Gene3D" id="3.30.70.1230">
    <property type="entry name" value="Nucleotide cyclase"/>
    <property type="match status" value="1"/>
</dbReference>
<dbReference type="InterPro" id="IPR007890">
    <property type="entry name" value="CHASE2"/>
</dbReference>
<accession>A0A0R3N854</accession>
<dbReference type="Pfam" id="PF05226">
    <property type="entry name" value="CHASE2"/>
    <property type="match status" value="1"/>
</dbReference>
<dbReference type="PROSITE" id="PS50125">
    <property type="entry name" value="GUANYLATE_CYCLASE_2"/>
    <property type="match status" value="1"/>
</dbReference>
<gene>
    <name evidence="9" type="ORF">CQ13_23390</name>
</gene>
<dbReference type="SMART" id="SM01080">
    <property type="entry name" value="CHASE2"/>
    <property type="match status" value="1"/>
</dbReference>
<comment type="similarity">
    <text evidence="2">Belongs to the adenylyl cyclase class-3 family.</text>
</comment>
<evidence type="ECO:0000256" key="6">
    <source>
        <dbReference type="ARBA" id="ARBA00023136"/>
    </source>
</evidence>
<dbReference type="GO" id="GO:0004016">
    <property type="term" value="F:adenylate cyclase activity"/>
    <property type="evidence" value="ECO:0007669"/>
    <property type="project" value="UniProtKB-ARBA"/>
</dbReference>
<dbReference type="GO" id="GO:0035556">
    <property type="term" value="P:intracellular signal transduction"/>
    <property type="evidence" value="ECO:0007669"/>
    <property type="project" value="InterPro"/>
</dbReference>
<keyword evidence="10" id="KW-1185">Reference proteome</keyword>
<reference evidence="9 10" key="1">
    <citation type="submission" date="2014-03" db="EMBL/GenBank/DDBJ databases">
        <title>Bradyrhizobium valentinum sp. nov., isolated from effective nodules of Lupinus mariae-josephae, a lupine endemic of basic-lime soils in Eastern Spain.</title>
        <authorList>
            <person name="Duran D."/>
            <person name="Rey L."/>
            <person name="Navarro A."/>
            <person name="Busquets A."/>
            <person name="Imperial J."/>
            <person name="Ruiz-Argueso T."/>
        </authorList>
    </citation>
    <scope>NUCLEOTIDE SEQUENCE [LARGE SCALE GENOMIC DNA]</scope>
    <source>
        <strain evidence="9 10">Ro19</strain>
    </source>
</reference>
<dbReference type="GO" id="GO:0030313">
    <property type="term" value="C:cell envelope"/>
    <property type="evidence" value="ECO:0007669"/>
    <property type="project" value="UniProtKB-SubCell"/>
</dbReference>